<feature type="transmembrane region" description="Helical" evidence="18">
    <location>
        <begin position="7"/>
        <end position="26"/>
    </location>
</feature>
<evidence type="ECO:0000256" key="8">
    <source>
        <dbReference type="ARBA" id="ARBA00022989"/>
    </source>
</evidence>
<evidence type="ECO:0000256" key="3">
    <source>
        <dbReference type="ARBA" id="ARBA00015325"/>
    </source>
</evidence>
<keyword evidence="7" id="KW-0653">Protein transport</keyword>
<keyword evidence="6 16" id="KW-0812">Transmembrane</keyword>
<evidence type="ECO:0000256" key="13">
    <source>
        <dbReference type="ARBA" id="ARBA00031538"/>
    </source>
</evidence>
<evidence type="ECO:0000256" key="12">
    <source>
        <dbReference type="ARBA" id="ARBA00026028"/>
    </source>
</evidence>
<evidence type="ECO:0000313" key="20">
    <source>
        <dbReference type="EMBL" id="GAA1677839.1"/>
    </source>
</evidence>
<dbReference type="PANTHER" id="PTHR12428:SF65">
    <property type="entry name" value="CYTOCHROME C OXIDASE ASSEMBLY PROTEIN COX18, MITOCHONDRIAL"/>
    <property type="match status" value="1"/>
</dbReference>
<name>A0ABN2GW81_9ACTN</name>
<proteinExistence type="inferred from homology"/>
<feature type="transmembrane region" description="Helical" evidence="18">
    <location>
        <begin position="100"/>
        <end position="121"/>
    </location>
</feature>
<feature type="transmembrane region" description="Helical" evidence="18">
    <location>
        <begin position="178"/>
        <end position="199"/>
    </location>
</feature>
<dbReference type="InterPro" id="IPR001708">
    <property type="entry name" value="YidC/ALB3/OXA1/COX18"/>
</dbReference>
<evidence type="ECO:0000256" key="11">
    <source>
        <dbReference type="ARBA" id="ARBA00025034"/>
    </source>
</evidence>
<keyword evidence="9 18" id="KW-0472">Membrane</keyword>
<dbReference type="NCBIfam" id="NF002899">
    <property type="entry name" value="PRK03449.1"/>
    <property type="match status" value="1"/>
</dbReference>
<feature type="transmembrane region" description="Helical" evidence="18">
    <location>
        <begin position="32"/>
        <end position="54"/>
    </location>
</feature>
<comment type="subunit">
    <text evidence="12">Interacts with the Sec translocase complex via SecD. Specifically interacts with transmembrane segments of nascent integral membrane proteins during membrane integration.</text>
</comment>
<evidence type="ECO:0000256" key="16">
    <source>
        <dbReference type="RuleBase" id="RU003945"/>
    </source>
</evidence>
<evidence type="ECO:0000256" key="5">
    <source>
        <dbReference type="ARBA" id="ARBA00022475"/>
    </source>
</evidence>
<dbReference type="Pfam" id="PF02096">
    <property type="entry name" value="60KD_IMP"/>
    <property type="match status" value="1"/>
</dbReference>
<dbReference type="InterPro" id="IPR047196">
    <property type="entry name" value="YidC_ALB_C"/>
</dbReference>
<evidence type="ECO:0000259" key="19">
    <source>
        <dbReference type="Pfam" id="PF02096"/>
    </source>
</evidence>
<feature type="domain" description="Membrane insertase YidC/Oxa/ALB C-terminal" evidence="19">
    <location>
        <begin position="35"/>
        <end position="258"/>
    </location>
</feature>
<feature type="region of interest" description="Disordered" evidence="17">
    <location>
        <begin position="268"/>
        <end position="406"/>
    </location>
</feature>
<evidence type="ECO:0000256" key="6">
    <source>
        <dbReference type="ARBA" id="ARBA00022692"/>
    </source>
</evidence>
<evidence type="ECO:0000256" key="14">
    <source>
        <dbReference type="ARBA" id="ARBA00033245"/>
    </source>
</evidence>
<evidence type="ECO:0000256" key="7">
    <source>
        <dbReference type="ARBA" id="ARBA00022927"/>
    </source>
</evidence>
<comment type="similarity">
    <text evidence="2">Belongs to the OXA1/ALB3/YidC family. Type 1 subfamily.</text>
</comment>
<evidence type="ECO:0000256" key="10">
    <source>
        <dbReference type="ARBA" id="ARBA00023186"/>
    </source>
</evidence>
<reference evidence="20 21" key="1">
    <citation type="journal article" date="2019" name="Int. J. Syst. Evol. Microbiol.">
        <title>The Global Catalogue of Microorganisms (GCM) 10K type strain sequencing project: providing services to taxonomists for standard genome sequencing and annotation.</title>
        <authorList>
            <consortium name="The Broad Institute Genomics Platform"/>
            <consortium name="The Broad Institute Genome Sequencing Center for Infectious Disease"/>
            <person name="Wu L."/>
            <person name="Ma J."/>
        </authorList>
    </citation>
    <scope>NUCLEOTIDE SEQUENCE [LARGE SCALE GENOMIC DNA]</scope>
    <source>
        <strain evidence="20 21">JCM 14718</strain>
    </source>
</reference>
<organism evidence="20 21">
    <name type="scientific">Fodinicola feengrottensis</name>
    <dbReference type="NCBI Taxonomy" id="435914"/>
    <lineage>
        <taxon>Bacteria</taxon>
        <taxon>Bacillati</taxon>
        <taxon>Actinomycetota</taxon>
        <taxon>Actinomycetes</taxon>
        <taxon>Mycobacteriales</taxon>
        <taxon>Fodinicola</taxon>
    </lineage>
</organism>
<feature type="transmembrane region" description="Helical" evidence="18">
    <location>
        <begin position="220"/>
        <end position="245"/>
    </location>
</feature>
<keyword evidence="21" id="KW-1185">Reference proteome</keyword>
<dbReference type="NCBIfam" id="TIGR03592">
    <property type="entry name" value="yidC_oxa1_cterm"/>
    <property type="match status" value="1"/>
</dbReference>
<accession>A0ABN2GW81</accession>
<dbReference type="CDD" id="cd20070">
    <property type="entry name" value="5TM_YidC_Alb3"/>
    <property type="match status" value="1"/>
</dbReference>
<comment type="function">
    <text evidence="11">Required for the insertion and/or proper folding and/or complex formation of integral membrane proteins into the membrane. Involved in integration of membrane proteins that insert both dependently and independently of the Sec translocase complex, as well as at least some lipoproteins. Aids folding of multispanning membrane proteins.</text>
</comment>
<dbReference type="EMBL" id="BAAANY010000009">
    <property type="protein sequence ID" value="GAA1677839.1"/>
    <property type="molecule type" value="Genomic_DNA"/>
</dbReference>
<sequence length="406" mass="43311">MSFNLNWIYIAISWVLLKWHSLWGALLGADNGIAWVLSIVFLVITVRVILFPVFMKQIKSQRAMQALQPQVKELQKKHKGDRETLQREMMELYRREKANPLMGCLPLLLQIPVFLGLFHVLKGINPLDAVSKNAAINEYGWTLDQFNGASHAKLLGAPIAAAFNDPAAKVLSLGGEALTVKIVAAVLIAIMVATTYITQRQMIARTAAAADPQQAMIQKLMLYGIPLSLLVSGSLFPLGVVIYWVTQNLFSMGQQFYVLHKHPPVGANAKAGEKADPDKPSVGQTLAPKPGAKPVNPKKGGPRPATTTSLSKESDEPATAVSKNGTGKTGAAKTGVAKTGAAKSTAAKSARTTTGKSSNLSARRASIKQQPAAGAAKKNPQGARANGTSTAKKNGRPVDSPDASRK</sequence>
<dbReference type="NCBIfam" id="NF002350">
    <property type="entry name" value="PRK01315.1"/>
    <property type="match status" value="1"/>
</dbReference>
<keyword evidence="10" id="KW-0143">Chaperone</keyword>
<evidence type="ECO:0000256" key="9">
    <source>
        <dbReference type="ARBA" id="ARBA00023136"/>
    </source>
</evidence>
<keyword evidence="8 18" id="KW-1133">Transmembrane helix</keyword>
<keyword evidence="4" id="KW-0813">Transport</keyword>
<evidence type="ECO:0000256" key="4">
    <source>
        <dbReference type="ARBA" id="ARBA00022448"/>
    </source>
</evidence>
<dbReference type="PANTHER" id="PTHR12428">
    <property type="entry name" value="OXA1"/>
    <property type="match status" value="1"/>
</dbReference>
<evidence type="ECO:0000313" key="21">
    <source>
        <dbReference type="Proteomes" id="UP001500618"/>
    </source>
</evidence>
<keyword evidence="5" id="KW-1003">Cell membrane</keyword>
<evidence type="ECO:0000256" key="2">
    <source>
        <dbReference type="ARBA" id="ARBA00010527"/>
    </source>
</evidence>
<evidence type="ECO:0000256" key="17">
    <source>
        <dbReference type="SAM" id="MobiDB-lite"/>
    </source>
</evidence>
<comment type="subcellular location">
    <subcellularLocation>
        <location evidence="1">Cell membrane</location>
        <topology evidence="1">Multi-pass membrane protein</topology>
    </subcellularLocation>
    <subcellularLocation>
        <location evidence="16">Membrane</location>
        <topology evidence="16">Multi-pass membrane protein</topology>
    </subcellularLocation>
</comment>
<dbReference type="InterPro" id="IPR028055">
    <property type="entry name" value="YidC/Oxa/ALB_C"/>
</dbReference>
<evidence type="ECO:0000256" key="18">
    <source>
        <dbReference type="SAM" id="Phobius"/>
    </source>
</evidence>
<comment type="caution">
    <text evidence="20">The sequence shown here is derived from an EMBL/GenBank/DDBJ whole genome shotgun (WGS) entry which is preliminary data.</text>
</comment>
<dbReference type="RefSeq" id="WP_163568200.1">
    <property type="nucleotide sequence ID" value="NZ_BAAANY010000009.1"/>
</dbReference>
<evidence type="ECO:0000256" key="1">
    <source>
        <dbReference type="ARBA" id="ARBA00004651"/>
    </source>
</evidence>
<protein>
    <recommendedName>
        <fullName evidence="3">Membrane protein insertase YidC</fullName>
    </recommendedName>
    <alternativeName>
        <fullName evidence="15">Foldase YidC</fullName>
    </alternativeName>
    <alternativeName>
        <fullName evidence="14">Membrane integrase YidC</fullName>
    </alternativeName>
    <alternativeName>
        <fullName evidence="13">Membrane protein YidC</fullName>
    </alternativeName>
</protein>
<dbReference type="Proteomes" id="UP001500618">
    <property type="component" value="Unassembled WGS sequence"/>
</dbReference>
<feature type="compositionally biased region" description="Low complexity" evidence="17">
    <location>
        <begin position="325"/>
        <end position="358"/>
    </location>
</feature>
<gene>
    <name evidence="20" type="primary">yidC_2</name>
    <name evidence="20" type="ORF">GCM10009765_28920</name>
</gene>
<evidence type="ECO:0000256" key="15">
    <source>
        <dbReference type="ARBA" id="ARBA00033342"/>
    </source>
</evidence>